<dbReference type="InterPro" id="IPR027417">
    <property type="entry name" value="P-loop_NTPase"/>
</dbReference>
<dbReference type="InParanoid" id="A0A6J2Y4N8"/>
<dbReference type="Proteomes" id="UP000504635">
    <property type="component" value="Unplaced"/>
</dbReference>
<dbReference type="PANTHER" id="PTHR10704">
    <property type="entry name" value="CARBOHYDRATE SULFOTRANSFERASE"/>
    <property type="match status" value="1"/>
</dbReference>
<dbReference type="OrthoDB" id="6138663at2759"/>
<gene>
    <name evidence="3" type="primary">LOC115883945</name>
</gene>
<sequence length="388" mass="44896">MIRRKEFFGIVILALICFLFITFCEKSPTPIHSRSVAFQAIEIEQPRVLNNHISIEELVNIQRTKLQRELQDYKLPDRESLANLTIEDGGQPIRTVIITTWRSGSTFLGDILNALPGNYYHYEPLLDYGIIQIRGPPYSESALNVMKSLLNCDYTNLQRYLEFGMSHIYLFTHNKRLWSQCEAYPDYCWDPDFLNDFCRVFPFQSMKTVRLRLKLAEELLEDDTLKVKVVLLVRDPRGTLQSRKHRDWCPGEPDCDQPSYLCSDMVSDYSAAIRLSKLYPTRFKALRYEDLSLNPYENVESLFDFMGLKVHPAVKDFLDSHTTVNVGGVSSTYRDSKNAPFHWRADLSVGEIQAIEGNCSEAMKLWGYIRSNGSNVKDFYPLSAYDIK</sequence>
<evidence type="ECO:0000313" key="2">
    <source>
        <dbReference type="Proteomes" id="UP000504635"/>
    </source>
</evidence>
<dbReference type="RefSeq" id="XP_030758231.1">
    <property type="nucleotide sequence ID" value="XM_030902371.1"/>
</dbReference>
<dbReference type="Pfam" id="PF00685">
    <property type="entry name" value="Sulfotransfer_1"/>
    <property type="match status" value="1"/>
</dbReference>
<accession>A0A6J2Y4N8</accession>
<evidence type="ECO:0000313" key="3">
    <source>
        <dbReference type="RefSeq" id="XP_030758231.1"/>
    </source>
</evidence>
<dbReference type="GO" id="GO:0006044">
    <property type="term" value="P:N-acetylglucosamine metabolic process"/>
    <property type="evidence" value="ECO:0007669"/>
    <property type="project" value="TreeGrafter"/>
</dbReference>
<dbReference type="GO" id="GO:0001517">
    <property type="term" value="F:N-acetylglucosamine 6-O-sulfotransferase activity"/>
    <property type="evidence" value="ECO:0007669"/>
    <property type="project" value="TreeGrafter"/>
</dbReference>
<organism evidence="2 3">
    <name type="scientific">Sitophilus oryzae</name>
    <name type="common">Rice weevil</name>
    <name type="synonym">Curculio oryzae</name>
    <dbReference type="NCBI Taxonomy" id="7048"/>
    <lineage>
        <taxon>Eukaryota</taxon>
        <taxon>Metazoa</taxon>
        <taxon>Ecdysozoa</taxon>
        <taxon>Arthropoda</taxon>
        <taxon>Hexapoda</taxon>
        <taxon>Insecta</taxon>
        <taxon>Pterygota</taxon>
        <taxon>Neoptera</taxon>
        <taxon>Endopterygota</taxon>
        <taxon>Coleoptera</taxon>
        <taxon>Polyphaga</taxon>
        <taxon>Cucujiformia</taxon>
        <taxon>Curculionidae</taxon>
        <taxon>Dryophthorinae</taxon>
        <taxon>Sitophilus</taxon>
    </lineage>
</organism>
<dbReference type="Gene3D" id="3.40.50.300">
    <property type="entry name" value="P-loop containing nucleotide triphosphate hydrolases"/>
    <property type="match status" value="1"/>
</dbReference>
<name>A0A6J2Y4N8_SITOR</name>
<dbReference type="AlphaFoldDB" id="A0A6J2Y4N8"/>
<proteinExistence type="predicted"/>
<dbReference type="FunFam" id="3.40.50.300:FF:001931">
    <property type="entry name" value="Blast:Carbohydrate sulfotransferase 4"/>
    <property type="match status" value="1"/>
</dbReference>
<dbReference type="FunCoup" id="A0A6J2Y4N8">
    <property type="interactions" value="242"/>
</dbReference>
<dbReference type="InterPro" id="IPR000863">
    <property type="entry name" value="Sulfotransferase_dom"/>
</dbReference>
<dbReference type="InterPro" id="IPR051135">
    <property type="entry name" value="Gal/GlcNAc/GalNAc_ST"/>
</dbReference>
<dbReference type="GeneID" id="115883945"/>
<evidence type="ECO:0000259" key="1">
    <source>
        <dbReference type="Pfam" id="PF00685"/>
    </source>
</evidence>
<feature type="domain" description="Sulfotransferase" evidence="1">
    <location>
        <begin position="94"/>
        <end position="321"/>
    </location>
</feature>
<dbReference type="SUPFAM" id="SSF52540">
    <property type="entry name" value="P-loop containing nucleoside triphosphate hydrolases"/>
    <property type="match status" value="1"/>
</dbReference>
<protein>
    <submittedName>
        <fullName evidence="3">Carbohydrate sulfotransferase 4-like</fullName>
    </submittedName>
</protein>
<keyword evidence="2" id="KW-1185">Reference proteome</keyword>
<reference evidence="3" key="1">
    <citation type="submission" date="2025-08" db="UniProtKB">
        <authorList>
            <consortium name="RefSeq"/>
        </authorList>
    </citation>
    <scope>IDENTIFICATION</scope>
    <source>
        <tissue evidence="3">Gonads</tissue>
    </source>
</reference>
<dbReference type="GO" id="GO:0006790">
    <property type="term" value="P:sulfur compound metabolic process"/>
    <property type="evidence" value="ECO:0007669"/>
    <property type="project" value="TreeGrafter"/>
</dbReference>
<dbReference type="PANTHER" id="PTHR10704:SF44">
    <property type="entry name" value="LD35051P-RELATED"/>
    <property type="match status" value="1"/>
</dbReference>
<dbReference type="KEGG" id="soy:115883945"/>